<protein>
    <recommendedName>
        <fullName evidence="6">Copper-containing nitrite reductase</fullName>
        <ecNumber evidence="5">1.7.2.1</ecNumber>
    </recommendedName>
</protein>
<evidence type="ECO:0000256" key="2">
    <source>
        <dbReference type="ARBA" id="ARBA00001973"/>
    </source>
</evidence>
<dbReference type="HOGENOM" id="CLU_031740_1_1_6"/>
<evidence type="ECO:0000313" key="15">
    <source>
        <dbReference type="Proteomes" id="UP000003374"/>
    </source>
</evidence>
<dbReference type="STRING" id="314278.NB231_08803"/>
<dbReference type="PRINTS" id="PR00695">
    <property type="entry name" value="CUNO2RDTASE"/>
</dbReference>
<feature type="domain" description="Plastocyanin-like" evidence="13">
    <location>
        <begin position="106"/>
        <end position="219"/>
    </location>
</feature>
<dbReference type="InterPro" id="IPR001287">
    <property type="entry name" value="NO2-reductase_Cu"/>
</dbReference>
<evidence type="ECO:0000259" key="13">
    <source>
        <dbReference type="Pfam" id="PF07732"/>
    </source>
</evidence>
<feature type="binding site" description="type 1 copper site" evidence="12">
    <location>
        <position position="195"/>
    </location>
    <ligand>
        <name>Cu cation</name>
        <dbReference type="ChEBI" id="CHEBI:23378"/>
        <label>1</label>
    </ligand>
</feature>
<evidence type="ECO:0000256" key="12">
    <source>
        <dbReference type="PIRSR" id="PIRSR601287-1"/>
    </source>
</evidence>
<evidence type="ECO:0000256" key="8">
    <source>
        <dbReference type="ARBA" id="ARBA00022737"/>
    </source>
</evidence>
<dbReference type="CDD" id="cd11020">
    <property type="entry name" value="CuRO_1_CuNIR"/>
    <property type="match status" value="1"/>
</dbReference>
<dbReference type="Pfam" id="PF07732">
    <property type="entry name" value="Cu-oxidase_3"/>
    <property type="match status" value="1"/>
</dbReference>
<keyword evidence="7 12" id="KW-0479">Metal-binding</keyword>
<dbReference type="AlphaFoldDB" id="A4BVV0"/>
<reference evidence="14 15" key="1">
    <citation type="submission" date="2006-02" db="EMBL/GenBank/DDBJ databases">
        <authorList>
            <person name="Waterbury J."/>
            <person name="Ferriera S."/>
            <person name="Johnson J."/>
            <person name="Kravitz S."/>
            <person name="Halpern A."/>
            <person name="Remington K."/>
            <person name="Beeson K."/>
            <person name="Tran B."/>
            <person name="Rogers Y.-H."/>
            <person name="Friedman R."/>
            <person name="Venter J.C."/>
        </authorList>
    </citation>
    <scope>NUCLEOTIDE SEQUENCE [LARGE SCALE GENOMIC DNA]</scope>
    <source>
        <strain evidence="14 15">Nb-231</strain>
    </source>
</reference>
<dbReference type="eggNOG" id="COG2132">
    <property type="taxonomic scope" value="Bacteria"/>
</dbReference>
<dbReference type="Gene3D" id="2.60.40.420">
    <property type="entry name" value="Cupredoxins - blue copper proteins"/>
    <property type="match status" value="2"/>
</dbReference>
<evidence type="ECO:0000256" key="4">
    <source>
        <dbReference type="ARBA" id="ARBA00011233"/>
    </source>
</evidence>
<feature type="binding site" description="type 1 copper site" evidence="12">
    <location>
        <position position="155"/>
    </location>
    <ligand>
        <name>Cu cation</name>
        <dbReference type="ChEBI" id="CHEBI:23378"/>
        <label>1</label>
    </ligand>
</feature>
<dbReference type="Proteomes" id="UP000003374">
    <property type="component" value="Unassembled WGS sequence"/>
</dbReference>
<organism evidence="14 15">
    <name type="scientific">Nitrococcus mobilis Nb-231</name>
    <dbReference type="NCBI Taxonomy" id="314278"/>
    <lineage>
        <taxon>Bacteria</taxon>
        <taxon>Pseudomonadati</taxon>
        <taxon>Pseudomonadota</taxon>
        <taxon>Gammaproteobacteria</taxon>
        <taxon>Chromatiales</taxon>
        <taxon>Ectothiorhodospiraceae</taxon>
        <taxon>Nitrococcus</taxon>
    </lineage>
</organism>
<dbReference type="GO" id="GO:0005507">
    <property type="term" value="F:copper ion binding"/>
    <property type="evidence" value="ECO:0007669"/>
    <property type="project" value="InterPro"/>
</dbReference>
<dbReference type="EC" id="1.7.2.1" evidence="5"/>
<feature type="binding site" description="type 1 copper site" evidence="12">
    <location>
        <position position="204"/>
    </location>
    <ligand>
        <name>Cu cation</name>
        <dbReference type="ChEBI" id="CHEBI:23378"/>
        <label>1</label>
    </ligand>
</feature>
<keyword evidence="8" id="KW-0677">Repeat</keyword>
<evidence type="ECO:0000256" key="10">
    <source>
        <dbReference type="ARBA" id="ARBA00023008"/>
    </source>
</evidence>
<dbReference type="InterPro" id="IPR008972">
    <property type="entry name" value="Cupredoxin"/>
</dbReference>
<sequence>MAWLQLIKAFARRFVILGPRLLFLLAVCPGIASKAKEPPPANKATPIQSIQSPAKNRTKQLYIKEISRHPSDLPPSANYTLYKDGAYSKPVKHRHGTLTIEAHFKIQEVVAEIAKGTTLEFWTFNGKIPGPMIRARAGDKIDFYLHNPKNNTFSHNVDFHAVTGPGGGAANLNTLPGSTSHIRVKLLKPGIYLYHCAAPPIPIHIEHGLYGLVVVEPRKGLRDVDHEYYLMQSEFYTPLGGDKVATALKNRGHLSHSKEYGVLEEPTFVVFNGRPNAASGNRTLGVYGDTVHVGDTIRVFIGNIGPNLISSS</sequence>
<dbReference type="SUPFAM" id="SSF49503">
    <property type="entry name" value="Cupredoxins"/>
    <property type="match status" value="2"/>
</dbReference>
<dbReference type="InterPro" id="IPR011707">
    <property type="entry name" value="Cu-oxidase-like_N"/>
</dbReference>
<keyword evidence="10 12" id="KW-0186">Copper</keyword>
<evidence type="ECO:0000256" key="1">
    <source>
        <dbReference type="ARBA" id="ARBA00001960"/>
    </source>
</evidence>
<dbReference type="RefSeq" id="WP_005001540.1">
    <property type="nucleotide sequence ID" value="NZ_CH672427.1"/>
</dbReference>
<feature type="binding site" description="type 1 copper site" evidence="12">
    <location>
        <position position="196"/>
    </location>
    <ligand>
        <name>Cu cation</name>
        <dbReference type="ChEBI" id="CHEBI:23378"/>
        <label>1</label>
    </ligand>
</feature>
<proteinExistence type="inferred from homology"/>
<comment type="similarity">
    <text evidence="3">Belongs to the multicopper oxidase family.</text>
</comment>
<evidence type="ECO:0000256" key="3">
    <source>
        <dbReference type="ARBA" id="ARBA00010609"/>
    </source>
</evidence>
<evidence type="ECO:0000256" key="7">
    <source>
        <dbReference type="ARBA" id="ARBA00022723"/>
    </source>
</evidence>
<comment type="cofactor">
    <cofactor evidence="2 12">
        <name>Cu(2+)</name>
        <dbReference type="ChEBI" id="CHEBI:29036"/>
    </cofactor>
</comment>
<accession>A4BVV0</accession>
<keyword evidence="9" id="KW-0560">Oxidoreductase</keyword>
<evidence type="ECO:0000256" key="5">
    <source>
        <dbReference type="ARBA" id="ARBA00011882"/>
    </source>
</evidence>
<name>A4BVV0_9GAMM</name>
<comment type="cofactor">
    <cofactor evidence="1 12">
        <name>Cu(+)</name>
        <dbReference type="ChEBI" id="CHEBI:49552"/>
    </cofactor>
</comment>
<feature type="non-terminal residue" evidence="14">
    <location>
        <position position="312"/>
    </location>
</feature>
<gene>
    <name evidence="14" type="ORF">NB231_08803</name>
</gene>
<keyword evidence="15" id="KW-1185">Reference proteome</keyword>
<comment type="subunit">
    <text evidence="4">Homotrimer.</text>
</comment>
<dbReference type="GO" id="GO:0050421">
    <property type="term" value="F:nitrite reductase (NO-forming) activity"/>
    <property type="evidence" value="ECO:0007669"/>
    <property type="project" value="UniProtKB-EC"/>
</dbReference>
<feature type="binding site" description="type 1 copper site" evidence="12">
    <location>
        <position position="160"/>
    </location>
    <ligand>
        <name>Cu cation</name>
        <dbReference type="ChEBI" id="CHEBI:23378"/>
        <label>1</label>
    </ligand>
</feature>
<evidence type="ECO:0000256" key="9">
    <source>
        <dbReference type="ARBA" id="ARBA00023002"/>
    </source>
</evidence>
<evidence type="ECO:0000313" key="14">
    <source>
        <dbReference type="EMBL" id="EAR20165.1"/>
    </source>
</evidence>
<dbReference type="EMBL" id="AAOF01000033">
    <property type="protein sequence ID" value="EAR20165.1"/>
    <property type="molecule type" value="Genomic_DNA"/>
</dbReference>
<comment type="caution">
    <text evidence="14">The sequence shown here is derived from an EMBL/GenBank/DDBJ whole genome shotgun (WGS) entry which is preliminary data.</text>
</comment>
<evidence type="ECO:0000256" key="6">
    <source>
        <dbReference type="ARBA" id="ARBA00017290"/>
    </source>
</evidence>
<evidence type="ECO:0000256" key="11">
    <source>
        <dbReference type="ARBA" id="ARBA00049340"/>
    </source>
</evidence>
<comment type="catalytic activity">
    <reaction evidence="11">
        <text>nitric oxide + Fe(III)-[cytochrome c] + H2O = Fe(II)-[cytochrome c] + nitrite + 2 H(+)</text>
        <dbReference type="Rhea" id="RHEA:15233"/>
        <dbReference type="Rhea" id="RHEA-COMP:10350"/>
        <dbReference type="Rhea" id="RHEA-COMP:14399"/>
        <dbReference type="ChEBI" id="CHEBI:15377"/>
        <dbReference type="ChEBI" id="CHEBI:15378"/>
        <dbReference type="ChEBI" id="CHEBI:16301"/>
        <dbReference type="ChEBI" id="CHEBI:16480"/>
        <dbReference type="ChEBI" id="CHEBI:29033"/>
        <dbReference type="ChEBI" id="CHEBI:29034"/>
        <dbReference type="EC" id="1.7.2.1"/>
    </reaction>
</comment>